<dbReference type="Gramene" id="AET1Gv20300300.15">
    <property type="protein sequence ID" value="AET1Gv20300300.15"/>
    <property type="gene ID" value="AET1Gv20300300"/>
</dbReference>
<dbReference type="Gramene" id="AET1Gv20300300.17">
    <property type="protein sequence ID" value="AET1Gv20300300.17"/>
    <property type="gene ID" value="AET1Gv20300300"/>
</dbReference>
<dbReference type="EnsemblPlants" id="AET1Gv20300300.17">
    <property type="protein sequence ID" value="AET1Gv20300300.17"/>
    <property type="gene ID" value="AET1Gv20300300"/>
</dbReference>
<dbReference type="Gramene" id="AET1Gv20300300.8">
    <property type="protein sequence ID" value="AET1Gv20300300.8"/>
    <property type="gene ID" value="AET1Gv20300300"/>
</dbReference>
<dbReference type="EnsemblPlants" id="AET1Gv20300300.15">
    <property type="protein sequence ID" value="AET1Gv20300300.15"/>
    <property type="gene ID" value="AET1Gv20300300"/>
</dbReference>
<dbReference type="EnsemblPlants" id="AET1Gv20300300.22">
    <property type="protein sequence ID" value="AET1Gv20300300.22"/>
    <property type="gene ID" value="AET1Gv20300300"/>
</dbReference>
<dbReference type="EnsemblPlants" id="AET1Gv20300300.8">
    <property type="protein sequence ID" value="AET1Gv20300300.8"/>
    <property type="gene ID" value="AET1Gv20300300"/>
</dbReference>
<sequence length="73" mass="8266">MDTYGAGPHTTPYMPLVHKLSNTNIHKKMHEAPKSCSACSDGCDRCDDNYLPSEDQFQRHLLDCKPTGWMPEN</sequence>
<accession>A0A452Y5G9</accession>
<keyword evidence="2" id="KW-1185">Reference proteome</keyword>
<evidence type="ECO:0000313" key="1">
    <source>
        <dbReference type="EnsemblPlants" id="AET1Gv20300300.15"/>
    </source>
</evidence>
<reference evidence="1" key="5">
    <citation type="journal article" date="2021" name="G3 (Bethesda)">
        <title>Aegilops tauschii genome assembly Aet v5.0 features greater sequence contiguity and improved annotation.</title>
        <authorList>
            <person name="Wang L."/>
            <person name="Zhu T."/>
            <person name="Rodriguez J.C."/>
            <person name="Deal K.R."/>
            <person name="Dubcovsky J."/>
            <person name="McGuire P.E."/>
            <person name="Lux T."/>
            <person name="Spannagl M."/>
            <person name="Mayer K.F.X."/>
            <person name="Baldrich P."/>
            <person name="Meyers B.C."/>
            <person name="Huo N."/>
            <person name="Gu Y.Q."/>
            <person name="Zhou H."/>
            <person name="Devos K.M."/>
            <person name="Bennetzen J.L."/>
            <person name="Unver T."/>
            <person name="Budak H."/>
            <person name="Gulick P.J."/>
            <person name="Galiba G."/>
            <person name="Kalapos B."/>
            <person name="Nelson D.R."/>
            <person name="Li P."/>
            <person name="You F.M."/>
            <person name="Luo M.C."/>
            <person name="Dvorak J."/>
        </authorList>
    </citation>
    <scope>NUCLEOTIDE SEQUENCE [LARGE SCALE GENOMIC DNA]</scope>
    <source>
        <strain evidence="1">cv. AL8/78</strain>
    </source>
</reference>
<protein>
    <submittedName>
        <fullName evidence="1">Uncharacterized protein</fullName>
    </submittedName>
</protein>
<dbReference type="Gramene" id="AET1Gv20300300.22">
    <property type="protein sequence ID" value="AET1Gv20300300.22"/>
    <property type="gene ID" value="AET1Gv20300300"/>
</dbReference>
<dbReference type="EnsemblPlants" id="AET1Gv20300300.13">
    <property type="protein sequence ID" value="AET1Gv20300300.13"/>
    <property type="gene ID" value="AET1Gv20300300"/>
</dbReference>
<dbReference type="Proteomes" id="UP000015105">
    <property type="component" value="Chromosome 1D"/>
</dbReference>
<dbReference type="AlphaFoldDB" id="A0A452Y5G9"/>
<reference evidence="2" key="2">
    <citation type="journal article" date="2017" name="Nat. Plants">
        <title>The Aegilops tauschii genome reveals multiple impacts of transposons.</title>
        <authorList>
            <person name="Zhao G."/>
            <person name="Zou C."/>
            <person name="Li K."/>
            <person name="Wang K."/>
            <person name="Li T."/>
            <person name="Gao L."/>
            <person name="Zhang X."/>
            <person name="Wang H."/>
            <person name="Yang Z."/>
            <person name="Liu X."/>
            <person name="Jiang W."/>
            <person name="Mao L."/>
            <person name="Kong X."/>
            <person name="Jiao Y."/>
            <person name="Jia J."/>
        </authorList>
    </citation>
    <scope>NUCLEOTIDE SEQUENCE [LARGE SCALE GENOMIC DNA]</scope>
    <source>
        <strain evidence="2">cv. AL8/78</strain>
    </source>
</reference>
<reference evidence="1" key="4">
    <citation type="submission" date="2019-03" db="UniProtKB">
        <authorList>
            <consortium name="EnsemblPlants"/>
        </authorList>
    </citation>
    <scope>IDENTIFICATION</scope>
</reference>
<dbReference type="EnsemblPlants" id="AET1Gv20300300.9">
    <property type="protein sequence ID" value="AET1Gv20300300.9"/>
    <property type="gene ID" value="AET1Gv20300300"/>
</dbReference>
<dbReference type="Gramene" id="AET1Gv20300300.9">
    <property type="protein sequence ID" value="AET1Gv20300300.9"/>
    <property type="gene ID" value="AET1Gv20300300"/>
</dbReference>
<evidence type="ECO:0000313" key="2">
    <source>
        <dbReference type="Proteomes" id="UP000015105"/>
    </source>
</evidence>
<dbReference type="Gramene" id="AET1Gv20300300.13">
    <property type="protein sequence ID" value="AET1Gv20300300.13"/>
    <property type="gene ID" value="AET1Gv20300300"/>
</dbReference>
<organism evidence="1 2">
    <name type="scientific">Aegilops tauschii subsp. strangulata</name>
    <name type="common">Goatgrass</name>
    <dbReference type="NCBI Taxonomy" id="200361"/>
    <lineage>
        <taxon>Eukaryota</taxon>
        <taxon>Viridiplantae</taxon>
        <taxon>Streptophyta</taxon>
        <taxon>Embryophyta</taxon>
        <taxon>Tracheophyta</taxon>
        <taxon>Spermatophyta</taxon>
        <taxon>Magnoliopsida</taxon>
        <taxon>Liliopsida</taxon>
        <taxon>Poales</taxon>
        <taxon>Poaceae</taxon>
        <taxon>BOP clade</taxon>
        <taxon>Pooideae</taxon>
        <taxon>Triticodae</taxon>
        <taxon>Triticeae</taxon>
        <taxon>Triticinae</taxon>
        <taxon>Aegilops</taxon>
    </lineage>
</organism>
<reference evidence="1" key="3">
    <citation type="journal article" date="2017" name="Nature">
        <title>Genome sequence of the progenitor of the wheat D genome Aegilops tauschii.</title>
        <authorList>
            <person name="Luo M.C."/>
            <person name="Gu Y.Q."/>
            <person name="Puiu D."/>
            <person name="Wang H."/>
            <person name="Twardziok S.O."/>
            <person name="Deal K.R."/>
            <person name="Huo N."/>
            <person name="Zhu T."/>
            <person name="Wang L."/>
            <person name="Wang Y."/>
            <person name="McGuire P.E."/>
            <person name="Liu S."/>
            <person name="Long H."/>
            <person name="Ramasamy R.K."/>
            <person name="Rodriguez J.C."/>
            <person name="Van S.L."/>
            <person name="Yuan L."/>
            <person name="Wang Z."/>
            <person name="Xia Z."/>
            <person name="Xiao L."/>
            <person name="Anderson O.D."/>
            <person name="Ouyang S."/>
            <person name="Liang Y."/>
            <person name="Zimin A.V."/>
            <person name="Pertea G."/>
            <person name="Qi P."/>
            <person name="Bennetzen J.L."/>
            <person name="Dai X."/>
            <person name="Dawson M.W."/>
            <person name="Muller H.G."/>
            <person name="Kugler K."/>
            <person name="Rivarola-Duarte L."/>
            <person name="Spannagl M."/>
            <person name="Mayer K.F.X."/>
            <person name="Lu F.H."/>
            <person name="Bevan M.W."/>
            <person name="Leroy P."/>
            <person name="Li P."/>
            <person name="You F.M."/>
            <person name="Sun Q."/>
            <person name="Liu Z."/>
            <person name="Lyons E."/>
            <person name="Wicker T."/>
            <person name="Salzberg S.L."/>
            <person name="Devos K.M."/>
            <person name="Dvorak J."/>
        </authorList>
    </citation>
    <scope>NUCLEOTIDE SEQUENCE [LARGE SCALE GENOMIC DNA]</scope>
    <source>
        <strain evidence="1">cv. AL8/78</strain>
    </source>
</reference>
<name>A0A452Y5G9_AEGTS</name>
<reference evidence="2" key="1">
    <citation type="journal article" date="2014" name="Science">
        <title>Ancient hybridizations among the ancestral genomes of bread wheat.</title>
        <authorList>
            <consortium name="International Wheat Genome Sequencing Consortium,"/>
            <person name="Marcussen T."/>
            <person name="Sandve S.R."/>
            <person name="Heier L."/>
            <person name="Spannagl M."/>
            <person name="Pfeifer M."/>
            <person name="Jakobsen K.S."/>
            <person name="Wulff B.B."/>
            <person name="Steuernagel B."/>
            <person name="Mayer K.F."/>
            <person name="Olsen O.A."/>
        </authorList>
    </citation>
    <scope>NUCLEOTIDE SEQUENCE [LARGE SCALE GENOMIC DNA]</scope>
    <source>
        <strain evidence="2">cv. AL8/78</strain>
    </source>
</reference>
<proteinExistence type="predicted"/>